<evidence type="ECO:0000256" key="1">
    <source>
        <dbReference type="SAM" id="Phobius"/>
    </source>
</evidence>
<sequence length="411" mass="47921">MKRNKLIFLFLLIAIAAIYFLLFQKDKTLQYIPANADAIVVIDVKNLSRQYIYAFANHPSQWFKDKKEGESKFSFKSSGLKIPDFIQVFHLKNTGFSQWYSVLEIKDQVKFVAFLDNKKFTKKAENEFQKDNIFLKIEGEYCIFGTADKAFGDINNHLKEKEIQRYFNADQFMGDGIGSFSLVSEKGFSNFSIELNDDAIEIKKGKNIEVLAALISKIQVDHPFLEIELDKKNMENAASFFNIKSVDSSKIHYLKASATLKEVNDSIVTYDYDDDFNEIEKVAIQKIIQPNYAISLQSDNLEETWKYLYNKKWINDKSQFTLIPFQPNLINKQRENILIKSTKNPVELSNRYEENFIFIKNDPLVLKSFNSFTKNEKDLLSNLDYIFFGNKSDIYYLKLKMKKGDLPLILR</sequence>
<reference evidence="2" key="1">
    <citation type="submission" date="2020-05" db="EMBL/GenBank/DDBJ databases">
        <title>Genomic Encyclopedia of Type Strains, Phase IV (KMG-V): Genome sequencing to study the core and pangenomes of soil and plant-associated prokaryotes.</title>
        <authorList>
            <person name="Whitman W."/>
        </authorList>
    </citation>
    <scope>NUCLEOTIDE SEQUENCE</scope>
    <source>
        <strain evidence="2">16F</strain>
    </source>
</reference>
<evidence type="ECO:0008006" key="4">
    <source>
        <dbReference type="Google" id="ProtNLM"/>
    </source>
</evidence>
<accession>A0A8J8G995</accession>
<comment type="caution">
    <text evidence="2">The sequence shown here is derived from an EMBL/GenBank/DDBJ whole genome shotgun (WGS) entry which is preliminary data.</text>
</comment>
<keyword evidence="1" id="KW-0472">Membrane</keyword>
<feature type="transmembrane region" description="Helical" evidence="1">
    <location>
        <begin position="6"/>
        <end position="23"/>
    </location>
</feature>
<protein>
    <recommendedName>
        <fullName evidence="4">DUF4340 domain-containing protein</fullName>
    </recommendedName>
</protein>
<keyword evidence="3" id="KW-1185">Reference proteome</keyword>
<dbReference type="RefSeq" id="WP_173780221.1">
    <property type="nucleotide sequence ID" value="NZ_JABSNO010000025.1"/>
</dbReference>
<organism evidence="2 3">
    <name type="scientific">Frigoriflavimonas asaccharolytica</name>
    <dbReference type="NCBI Taxonomy" id="2735899"/>
    <lineage>
        <taxon>Bacteria</taxon>
        <taxon>Pseudomonadati</taxon>
        <taxon>Bacteroidota</taxon>
        <taxon>Flavobacteriia</taxon>
        <taxon>Flavobacteriales</taxon>
        <taxon>Weeksellaceae</taxon>
        <taxon>Frigoriflavimonas</taxon>
    </lineage>
</organism>
<dbReference type="EMBL" id="JABSNO010000025">
    <property type="protein sequence ID" value="NRS93671.1"/>
    <property type="molecule type" value="Genomic_DNA"/>
</dbReference>
<keyword evidence="1" id="KW-1133">Transmembrane helix</keyword>
<name>A0A8J8G995_9FLAO</name>
<dbReference type="Proteomes" id="UP000610746">
    <property type="component" value="Unassembled WGS sequence"/>
</dbReference>
<keyword evidence="1" id="KW-0812">Transmembrane</keyword>
<evidence type="ECO:0000313" key="3">
    <source>
        <dbReference type="Proteomes" id="UP000610746"/>
    </source>
</evidence>
<dbReference type="AlphaFoldDB" id="A0A8J8G995"/>
<evidence type="ECO:0000313" key="2">
    <source>
        <dbReference type="EMBL" id="NRS93671.1"/>
    </source>
</evidence>
<gene>
    <name evidence="2" type="ORF">HNQ03_002762</name>
</gene>
<proteinExistence type="predicted"/>